<dbReference type="SUPFAM" id="SSF56219">
    <property type="entry name" value="DNase I-like"/>
    <property type="match status" value="1"/>
</dbReference>
<proteinExistence type="predicted"/>
<reference evidence="2" key="1">
    <citation type="submission" date="2023-03" db="EMBL/GenBank/DDBJ databases">
        <title>Massive genome expansion in bonnet fungi (Mycena s.s.) driven by repeated elements and novel gene families across ecological guilds.</title>
        <authorList>
            <consortium name="Lawrence Berkeley National Laboratory"/>
            <person name="Harder C.B."/>
            <person name="Miyauchi S."/>
            <person name="Viragh M."/>
            <person name="Kuo A."/>
            <person name="Thoen E."/>
            <person name="Andreopoulos B."/>
            <person name="Lu D."/>
            <person name="Skrede I."/>
            <person name="Drula E."/>
            <person name="Henrissat B."/>
            <person name="Morin E."/>
            <person name="Kohler A."/>
            <person name="Barry K."/>
            <person name="LaButti K."/>
            <person name="Morin E."/>
            <person name="Salamov A."/>
            <person name="Lipzen A."/>
            <person name="Mereny Z."/>
            <person name="Hegedus B."/>
            <person name="Baldrian P."/>
            <person name="Stursova M."/>
            <person name="Weitz H."/>
            <person name="Taylor A."/>
            <person name="Grigoriev I.V."/>
            <person name="Nagy L.G."/>
            <person name="Martin F."/>
            <person name="Kauserud H."/>
        </authorList>
    </citation>
    <scope>NUCLEOTIDE SEQUENCE</scope>
    <source>
        <strain evidence="2">CBHHK182m</strain>
    </source>
</reference>
<protein>
    <submittedName>
        <fullName evidence="2">Uncharacterized protein</fullName>
    </submittedName>
</protein>
<name>A0AAD7N5Q7_9AGAR</name>
<comment type="caution">
    <text evidence="2">The sequence shown here is derived from an EMBL/GenBank/DDBJ whole genome shotgun (WGS) entry which is preliminary data.</text>
</comment>
<sequence>MPYNWVFSWAVTWEYLERRPLQLELCLFILIISLPSDIFAKISFVPLFFSEITLQQLHCNEPLQVMTQHRRWYMLGPDFMVLQLNKVLIYNTYLLPESAQWARALEKDPYEALTASLTLVYAARLPILDFGDLNTRTALLMASPDDLARTSMDTANPSPRGRWLCEVFNDYNIVFISGVDSLDTSSGKFTSFQGKTMVHKTVIDYAAYSRELFSKIKSLNVEDQVPGYDHLPTHHQTQHWRPKQSLRSKNSKQNHCFSEDTASPSGFANSISEATANDCAKGISEATDAAYNGTSDTYQQPCFGLSPLKLTRIDFAMLYPMTTIGQLSPAIHALQVVEVQGGNTAYIKVTRVKAAGVEATKNQGGNTAEIEVAKVAENCCWHVLL</sequence>
<dbReference type="InterPro" id="IPR036691">
    <property type="entry name" value="Endo/exonu/phosph_ase_sf"/>
</dbReference>
<evidence type="ECO:0000313" key="2">
    <source>
        <dbReference type="EMBL" id="KAJ7746678.1"/>
    </source>
</evidence>
<evidence type="ECO:0000256" key="1">
    <source>
        <dbReference type="SAM" id="MobiDB-lite"/>
    </source>
</evidence>
<dbReference type="EMBL" id="JARKIB010000079">
    <property type="protein sequence ID" value="KAJ7746678.1"/>
    <property type="molecule type" value="Genomic_DNA"/>
</dbReference>
<evidence type="ECO:0000313" key="3">
    <source>
        <dbReference type="Proteomes" id="UP001215598"/>
    </source>
</evidence>
<gene>
    <name evidence="2" type="ORF">B0H16DRAFT_1462409</name>
</gene>
<dbReference type="Gene3D" id="3.60.10.10">
    <property type="entry name" value="Endonuclease/exonuclease/phosphatase"/>
    <property type="match status" value="1"/>
</dbReference>
<keyword evidence="3" id="KW-1185">Reference proteome</keyword>
<dbReference type="Proteomes" id="UP001215598">
    <property type="component" value="Unassembled WGS sequence"/>
</dbReference>
<feature type="region of interest" description="Disordered" evidence="1">
    <location>
        <begin position="227"/>
        <end position="261"/>
    </location>
</feature>
<accession>A0AAD7N5Q7</accession>
<dbReference type="AlphaFoldDB" id="A0AAD7N5Q7"/>
<feature type="compositionally biased region" description="Basic residues" evidence="1">
    <location>
        <begin position="236"/>
        <end position="252"/>
    </location>
</feature>
<organism evidence="2 3">
    <name type="scientific">Mycena metata</name>
    <dbReference type="NCBI Taxonomy" id="1033252"/>
    <lineage>
        <taxon>Eukaryota</taxon>
        <taxon>Fungi</taxon>
        <taxon>Dikarya</taxon>
        <taxon>Basidiomycota</taxon>
        <taxon>Agaricomycotina</taxon>
        <taxon>Agaricomycetes</taxon>
        <taxon>Agaricomycetidae</taxon>
        <taxon>Agaricales</taxon>
        <taxon>Marasmiineae</taxon>
        <taxon>Mycenaceae</taxon>
        <taxon>Mycena</taxon>
    </lineage>
</organism>